<evidence type="ECO:0000313" key="2">
    <source>
        <dbReference type="EMBL" id="ACC78773.1"/>
    </source>
</evidence>
<name>B9TVH7_9VIRU</name>
<organism evidence="2">
    <name type="scientific">Cotton leaf curl Multan betasatellite</name>
    <dbReference type="NCBI Taxonomy" id="306025"/>
    <lineage>
        <taxon>Viruses</taxon>
        <taxon>Viruses incertae sedis</taxon>
        <taxon>Tolecusatellitidae</taxon>
        <taxon>Betasatellite</taxon>
        <taxon>Betasatellite gossypimultanense</taxon>
    </lineage>
</organism>
<sequence length="118" mass="14506">MTTSGKTRRESVHSRRSHHGDMKIFIHMRYYPQSHHRYSSMKDRPVHVRRHTRSIRLQRLCRKHHKEFPIRIQRGKDRRDRDRRYSSQTCYTCTCKPRDIGNGCKRTVRIQQKVHRLN</sequence>
<reference evidence="2" key="1">
    <citation type="submission" date="2007-12" db="EMBL/GenBank/DDBJ databases">
        <title>Symptomless Reservoirs of Begomoviruses.</title>
        <authorList>
            <person name="Rehman M."/>
            <person name="Mansoor S."/>
            <person name="Fauquet C."/>
        </authorList>
    </citation>
    <scope>NUCLEOTIDE SEQUENCE</scope>
    <source>
        <strain evidence="2">Punc-beta-15</strain>
    </source>
</reference>
<proteinExistence type="predicted"/>
<accession>B9TVH7</accession>
<feature type="region of interest" description="Disordered" evidence="1">
    <location>
        <begin position="1"/>
        <end position="20"/>
    </location>
</feature>
<feature type="compositionally biased region" description="Basic and acidic residues" evidence="1">
    <location>
        <begin position="7"/>
        <end position="20"/>
    </location>
</feature>
<protein>
    <submittedName>
        <fullName evidence="2">Beta C1 protein</fullName>
    </submittedName>
</protein>
<evidence type="ECO:0000256" key="1">
    <source>
        <dbReference type="SAM" id="MobiDB-lite"/>
    </source>
</evidence>
<dbReference type="EMBL" id="EU384583">
    <property type="protein sequence ID" value="ACC78773.1"/>
    <property type="molecule type" value="Genomic_DNA"/>
</dbReference>